<protein>
    <submittedName>
        <fullName evidence="1">Uncharacterized protein</fullName>
    </submittedName>
</protein>
<sequence>MIIVNLYSSAQSNVVRAVAMELTVKDFIEDELHQDCLIYNEIIEGSQSTIIHLFIESELIDEVTTAFLNELRSKFNFDLYVTEMKKIIPKN</sequence>
<gene>
    <name evidence="1" type="ORF">COU22_00450</name>
</gene>
<dbReference type="EMBL" id="PFBO01000014">
    <property type="protein sequence ID" value="PIT90750.1"/>
    <property type="molecule type" value="Genomic_DNA"/>
</dbReference>
<evidence type="ECO:0000313" key="1">
    <source>
        <dbReference type="EMBL" id="PIT90750.1"/>
    </source>
</evidence>
<proteinExistence type="predicted"/>
<reference evidence="2" key="1">
    <citation type="submission" date="2017-09" db="EMBL/GenBank/DDBJ databases">
        <title>Depth-based differentiation of microbial function through sediment-hosted aquifers and enrichment of novel symbionts in the deep terrestrial subsurface.</title>
        <authorList>
            <person name="Probst A.J."/>
            <person name="Ladd B."/>
            <person name="Jarett J.K."/>
            <person name="Geller-Mcgrath D.E."/>
            <person name="Sieber C.M.K."/>
            <person name="Emerson J.B."/>
            <person name="Anantharaman K."/>
            <person name="Thomas B.C."/>
            <person name="Malmstrom R."/>
            <person name="Stieglmeier M."/>
            <person name="Klingl A."/>
            <person name="Woyke T."/>
            <person name="Ryan C.M."/>
            <person name="Banfield J.F."/>
        </authorList>
    </citation>
    <scope>NUCLEOTIDE SEQUENCE [LARGE SCALE GENOMIC DNA]</scope>
</reference>
<accession>A0A2M6WD78</accession>
<organism evidence="1 2">
    <name type="scientific">Candidatus Komeilibacteria bacterium CG10_big_fil_rev_8_21_14_0_10_41_13</name>
    <dbReference type="NCBI Taxonomy" id="1974476"/>
    <lineage>
        <taxon>Bacteria</taxon>
        <taxon>Candidatus Komeiliibacteriota</taxon>
    </lineage>
</organism>
<name>A0A2M6WD78_9BACT</name>
<evidence type="ECO:0000313" key="2">
    <source>
        <dbReference type="Proteomes" id="UP000230543"/>
    </source>
</evidence>
<dbReference type="Proteomes" id="UP000230543">
    <property type="component" value="Unassembled WGS sequence"/>
</dbReference>
<comment type="caution">
    <text evidence="1">The sequence shown here is derived from an EMBL/GenBank/DDBJ whole genome shotgun (WGS) entry which is preliminary data.</text>
</comment>
<dbReference type="AlphaFoldDB" id="A0A2M6WD78"/>